<dbReference type="PANTHER" id="PTHR10516">
    <property type="entry name" value="PEPTIDYL-PROLYL CIS-TRANS ISOMERASE"/>
    <property type="match status" value="1"/>
</dbReference>
<evidence type="ECO:0000256" key="4">
    <source>
        <dbReference type="ARBA" id="ARBA00023235"/>
    </source>
</evidence>
<proteinExistence type="predicted"/>
<gene>
    <name evidence="8" type="ORF">MNEG_10857</name>
</gene>
<dbReference type="InterPro" id="IPR001179">
    <property type="entry name" value="PPIase_FKBP_dom"/>
</dbReference>
<dbReference type="EMBL" id="KK102706">
    <property type="protein sequence ID" value="KIY97106.1"/>
    <property type="molecule type" value="Genomic_DNA"/>
</dbReference>
<accession>A0A0D2M7J3</accession>
<evidence type="ECO:0000313" key="9">
    <source>
        <dbReference type="Proteomes" id="UP000054498"/>
    </source>
</evidence>
<name>A0A0D2M7J3_9CHLO</name>
<keyword evidence="6" id="KW-0812">Transmembrane</keyword>
<dbReference type="RefSeq" id="XP_013896126.1">
    <property type="nucleotide sequence ID" value="XM_014040672.1"/>
</dbReference>
<feature type="transmembrane region" description="Helical" evidence="6">
    <location>
        <begin position="27"/>
        <end position="45"/>
    </location>
</feature>
<organism evidence="8 9">
    <name type="scientific">Monoraphidium neglectum</name>
    <dbReference type="NCBI Taxonomy" id="145388"/>
    <lineage>
        <taxon>Eukaryota</taxon>
        <taxon>Viridiplantae</taxon>
        <taxon>Chlorophyta</taxon>
        <taxon>core chlorophytes</taxon>
        <taxon>Chlorophyceae</taxon>
        <taxon>CS clade</taxon>
        <taxon>Sphaeropleales</taxon>
        <taxon>Selenastraceae</taxon>
        <taxon>Monoraphidium</taxon>
    </lineage>
</organism>
<dbReference type="KEGG" id="mng:MNEG_10857"/>
<evidence type="ECO:0000256" key="2">
    <source>
        <dbReference type="ARBA" id="ARBA00013194"/>
    </source>
</evidence>
<dbReference type="InterPro" id="IPR050689">
    <property type="entry name" value="FKBP-type_PPIase"/>
</dbReference>
<evidence type="ECO:0000256" key="5">
    <source>
        <dbReference type="PROSITE-ProRule" id="PRU00277"/>
    </source>
</evidence>
<keyword evidence="6" id="KW-0472">Membrane</keyword>
<keyword evidence="4 5" id="KW-0413">Isomerase</keyword>
<dbReference type="SUPFAM" id="SSF54534">
    <property type="entry name" value="FKBP-like"/>
    <property type="match status" value="1"/>
</dbReference>
<keyword evidence="6" id="KW-1133">Transmembrane helix</keyword>
<dbReference type="OrthoDB" id="1902587at2759"/>
<dbReference type="EC" id="5.2.1.8" evidence="2 5"/>
<evidence type="ECO:0000256" key="1">
    <source>
        <dbReference type="ARBA" id="ARBA00000971"/>
    </source>
</evidence>
<protein>
    <recommendedName>
        <fullName evidence="2 5">peptidylprolyl isomerase</fullName>
        <ecNumber evidence="2 5">5.2.1.8</ecNumber>
    </recommendedName>
</protein>
<dbReference type="STRING" id="145388.A0A0D2M7J3"/>
<dbReference type="PANTHER" id="PTHR10516:SF443">
    <property type="entry name" value="FK506-BINDING PROTEIN 59-RELATED"/>
    <property type="match status" value="1"/>
</dbReference>
<dbReference type="GO" id="GO:0003755">
    <property type="term" value="F:peptidyl-prolyl cis-trans isomerase activity"/>
    <property type="evidence" value="ECO:0007669"/>
    <property type="project" value="UniProtKB-KW"/>
</dbReference>
<dbReference type="InterPro" id="IPR046357">
    <property type="entry name" value="PPIase_dom_sf"/>
</dbReference>
<reference evidence="8 9" key="1">
    <citation type="journal article" date="2013" name="BMC Genomics">
        <title>Reconstruction of the lipid metabolism for the microalga Monoraphidium neglectum from its genome sequence reveals characteristics suitable for biofuel production.</title>
        <authorList>
            <person name="Bogen C."/>
            <person name="Al-Dilaimi A."/>
            <person name="Albersmeier A."/>
            <person name="Wichmann J."/>
            <person name="Grundmann M."/>
            <person name="Rupp O."/>
            <person name="Lauersen K.J."/>
            <person name="Blifernez-Klassen O."/>
            <person name="Kalinowski J."/>
            <person name="Goesmann A."/>
            <person name="Mussgnug J.H."/>
            <person name="Kruse O."/>
        </authorList>
    </citation>
    <scope>NUCLEOTIDE SEQUENCE [LARGE SCALE GENOMIC DNA]</scope>
    <source>
        <strain evidence="8 9">SAG 48.87</strain>
    </source>
</reference>
<evidence type="ECO:0000313" key="8">
    <source>
        <dbReference type="EMBL" id="KIY97106.1"/>
    </source>
</evidence>
<feature type="domain" description="PPIase FKBP-type" evidence="7">
    <location>
        <begin position="85"/>
        <end position="129"/>
    </location>
</feature>
<sequence length="142" mass="15054">MAPSTSVPRAKAPVKRSNSGPIWTKKTPLAAIVAAALIVVVLLIVSQQTGASKAASDAVEGSDATSGVVVDVIKQGDGKTYPKRGQRVTVHYTGTLTNGRKFDSSRDRGQPFSFVIGVGQPAMLPVYYGSFRPDSDSRLRKH</sequence>
<dbReference type="Pfam" id="PF00254">
    <property type="entry name" value="FKBP_C"/>
    <property type="match status" value="1"/>
</dbReference>
<keyword evidence="3 5" id="KW-0697">Rotamase</keyword>
<dbReference type="GeneID" id="25728061"/>
<evidence type="ECO:0000256" key="3">
    <source>
        <dbReference type="ARBA" id="ARBA00023110"/>
    </source>
</evidence>
<evidence type="ECO:0000256" key="6">
    <source>
        <dbReference type="SAM" id="Phobius"/>
    </source>
</evidence>
<comment type="catalytic activity">
    <reaction evidence="1 5">
        <text>[protein]-peptidylproline (omega=180) = [protein]-peptidylproline (omega=0)</text>
        <dbReference type="Rhea" id="RHEA:16237"/>
        <dbReference type="Rhea" id="RHEA-COMP:10747"/>
        <dbReference type="Rhea" id="RHEA-COMP:10748"/>
        <dbReference type="ChEBI" id="CHEBI:83833"/>
        <dbReference type="ChEBI" id="CHEBI:83834"/>
        <dbReference type="EC" id="5.2.1.8"/>
    </reaction>
</comment>
<keyword evidence="9" id="KW-1185">Reference proteome</keyword>
<dbReference type="AlphaFoldDB" id="A0A0D2M7J3"/>
<dbReference type="PROSITE" id="PS50059">
    <property type="entry name" value="FKBP_PPIASE"/>
    <property type="match status" value="1"/>
</dbReference>
<evidence type="ECO:0000259" key="7">
    <source>
        <dbReference type="PROSITE" id="PS50059"/>
    </source>
</evidence>
<dbReference type="GO" id="GO:0005737">
    <property type="term" value="C:cytoplasm"/>
    <property type="evidence" value="ECO:0007669"/>
    <property type="project" value="TreeGrafter"/>
</dbReference>
<dbReference type="Proteomes" id="UP000054498">
    <property type="component" value="Unassembled WGS sequence"/>
</dbReference>
<dbReference type="Gene3D" id="3.10.50.40">
    <property type="match status" value="1"/>
</dbReference>